<dbReference type="Pfam" id="PF00892">
    <property type="entry name" value="EamA"/>
    <property type="match status" value="2"/>
</dbReference>
<evidence type="ECO:0000256" key="6">
    <source>
        <dbReference type="SAM" id="Phobius"/>
    </source>
</evidence>
<dbReference type="InterPro" id="IPR000620">
    <property type="entry name" value="EamA_dom"/>
</dbReference>
<keyword evidence="3 6" id="KW-0812">Transmembrane</keyword>
<feature type="domain" description="EamA" evidence="7">
    <location>
        <begin position="155"/>
        <end position="284"/>
    </location>
</feature>
<evidence type="ECO:0000256" key="2">
    <source>
        <dbReference type="ARBA" id="ARBA00009853"/>
    </source>
</evidence>
<feature type="transmembrane region" description="Helical" evidence="6">
    <location>
        <begin position="105"/>
        <end position="123"/>
    </location>
</feature>
<evidence type="ECO:0000256" key="1">
    <source>
        <dbReference type="ARBA" id="ARBA00004141"/>
    </source>
</evidence>
<dbReference type="Gene3D" id="1.10.3730.20">
    <property type="match status" value="2"/>
</dbReference>
<feature type="domain" description="EamA" evidence="7">
    <location>
        <begin position="14"/>
        <end position="145"/>
    </location>
</feature>
<organism evidence="8 9">
    <name type="scientific">Tropicimonas isoalkanivorans</name>
    <dbReference type="NCBI Taxonomy" id="441112"/>
    <lineage>
        <taxon>Bacteria</taxon>
        <taxon>Pseudomonadati</taxon>
        <taxon>Pseudomonadota</taxon>
        <taxon>Alphaproteobacteria</taxon>
        <taxon>Rhodobacterales</taxon>
        <taxon>Roseobacteraceae</taxon>
        <taxon>Tropicimonas</taxon>
    </lineage>
</organism>
<keyword evidence="9" id="KW-1185">Reference proteome</keyword>
<evidence type="ECO:0000313" key="9">
    <source>
        <dbReference type="Proteomes" id="UP000198728"/>
    </source>
</evidence>
<evidence type="ECO:0000256" key="3">
    <source>
        <dbReference type="ARBA" id="ARBA00022692"/>
    </source>
</evidence>
<sequence>MTQTLAAPATRPLAGILWMLVTGLCFVGVQATVKHLGPRVPPIEAAFLRYLLGLVFLLPMLPALARTHLTRRAWLLFALRGVTQATAVMFWFFAMTRITLAEVTAMNYLNPIYVTIGAALFLGEPLAARRAAAIAVAFAGALIILRPGVRALDAGHAAMVVTALAFAASYLIAKLMTGSVGPSVVVAMMSIMVTIVLAPFAAAVWVPPSWGDLGWLMIVAAFATAGHYAMTLAFQAAPLAVTQPVAFLQLLWATLVGAIVFGEPVDGWVMLGGGLIMGSVSFIAWREARLRMAGAPSAL</sequence>
<dbReference type="PANTHER" id="PTHR22911">
    <property type="entry name" value="ACYL-MALONYL CONDENSING ENZYME-RELATED"/>
    <property type="match status" value="1"/>
</dbReference>
<comment type="similarity">
    <text evidence="2">Belongs to the drug/metabolite transporter (DMT) superfamily. 10 TMS drug/metabolite exporter (DME) (TC 2.A.7.3) family.</text>
</comment>
<dbReference type="RefSeq" id="WP_245758895.1">
    <property type="nucleotide sequence ID" value="NZ_FOLG01000012.1"/>
</dbReference>
<feature type="transmembrane region" description="Helical" evidence="6">
    <location>
        <begin position="155"/>
        <end position="173"/>
    </location>
</feature>
<reference evidence="8 9" key="1">
    <citation type="submission" date="2016-10" db="EMBL/GenBank/DDBJ databases">
        <authorList>
            <person name="de Groot N.N."/>
        </authorList>
    </citation>
    <scope>NUCLEOTIDE SEQUENCE [LARGE SCALE GENOMIC DNA]</scope>
    <source>
        <strain evidence="8 9">DSM 19548</strain>
    </source>
</reference>
<feature type="transmembrane region" description="Helical" evidence="6">
    <location>
        <begin position="245"/>
        <end position="262"/>
    </location>
</feature>
<evidence type="ECO:0000313" key="8">
    <source>
        <dbReference type="EMBL" id="SFC97503.1"/>
    </source>
</evidence>
<evidence type="ECO:0000259" key="7">
    <source>
        <dbReference type="Pfam" id="PF00892"/>
    </source>
</evidence>
<dbReference type="GO" id="GO:0016020">
    <property type="term" value="C:membrane"/>
    <property type="evidence" value="ECO:0007669"/>
    <property type="project" value="UniProtKB-SubCell"/>
</dbReference>
<keyword evidence="5 6" id="KW-0472">Membrane</keyword>
<dbReference type="Proteomes" id="UP000198728">
    <property type="component" value="Unassembled WGS sequence"/>
</dbReference>
<protein>
    <submittedName>
        <fullName evidence="8">Threonine/homoserine efflux transporter RhtA</fullName>
    </submittedName>
</protein>
<feature type="transmembrane region" description="Helical" evidence="6">
    <location>
        <begin position="130"/>
        <end position="149"/>
    </location>
</feature>
<name>A0A1I1NRV0_9RHOB</name>
<feature type="transmembrane region" description="Helical" evidence="6">
    <location>
        <begin position="73"/>
        <end position="93"/>
    </location>
</feature>
<dbReference type="PANTHER" id="PTHR22911:SF6">
    <property type="entry name" value="SOLUTE CARRIER FAMILY 35 MEMBER G1"/>
    <property type="match status" value="1"/>
</dbReference>
<keyword evidence="4 6" id="KW-1133">Transmembrane helix</keyword>
<dbReference type="SUPFAM" id="SSF103481">
    <property type="entry name" value="Multidrug resistance efflux transporter EmrE"/>
    <property type="match status" value="2"/>
</dbReference>
<dbReference type="STRING" id="441112.SAMN04488094_11295"/>
<proteinExistence type="inferred from homology"/>
<gene>
    <name evidence="8" type="ORF">SAMN04488094_11295</name>
</gene>
<accession>A0A1I1NRV0</accession>
<feature type="transmembrane region" description="Helical" evidence="6">
    <location>
        <begin position="185"/>
        <end position="207"/>
    </location>
</feature>
<evidence type="ECO:0000256" key="4">
    <source>
        <dbReference type="ARBA" id="ARBA00022989"/>
    </source>
</evidence>
<dbReference type="InterPro" id="IPR037185">
    <property type="entry name" value="EmrE-like"/>
</dbReference>
<feature type="transmembrane region" description="Helical" evidence="6">
    <location>
        <begin position="268"/>
        <end position="285"/>
    </location>
</feature>
<feature type="transmembrane region" description="Helical" evidence="6">
    <location>
        <begin position="213"/>
        <end position="233"/>
    </location>
</feature>
<comment type="subcellular location">
    <subcellularLocation>
        <location evidence="1">Membrane</location>
        <topology evidence="1">Multi-pass membrane protein</topology>
    </subcellularLocation>
</comment>
<evidence type="ECO:0000256" key="5">
    <source>
        <dbReference type="ARBA" id="ARBA00023136"/>
    </source>
</evidence>
<feature type="transmembrane region" description="Helical" evidence="6">
    <location>
        <begin position="45"/>
        <end position="61"/>
    </location>
</feature>
<feature type="transmembrane region" description="Helical" evidence="6">
    <location>
        <begin position="12"/>
        <end position="33"/>
    </location>
</feature>
<dbReference type="EMBL" id="FOLG01000012">
    <property type="protein sequence ID" value="SFC97503.1"/>
    <property type="molecule type" value="Genomic_DNA"/>
</dbReference>
<dbReference type="AlphaFoldDB" id="A0A1I1NRV0"/>